<dbReference type="AlphaFoldDB" id="A0A7W9W7T6"/>
<evidence type="ECO:0000313" key="3">
    <source>
        <dbReference type="Proteomes" id="UP000520814"/>
    </source>
</evidence>
<keyword evidence="1" id="KW-0472">Membrane</keyword>
<dbReference type="EMBL" id="JACHGW010000004">
    <property type="protein sequence ID" value="MBB6052804.1"/>
    <property type="molecule type" value="Genomic_DNA"/>
</dbReference>
<evidence type="ECO:0000256" key="1">
    <source>
        <dbReference type="SAM" id="Phobius"/>
    </source>
</evidence>
<feature type="transmembrane region" description="Helical" evidence="1">
    <location>
        <begin position="50"/>
        <end position="70"/>
    </location>
</feature>
<keyword evidence="1" id="KW-1133">Transmembrane helix</keyword>
<reference evidence="2 3" key="1">
    <citation type="submission" date="2020-08" db="EMBL/GenBank/DDBJ databases">
        <title>Genomic Encyclopedia of Type Strains, Phase IV (KMG-IV): sequencing the most valuable type-strain genomes for metagenomic binning, comparative biology and taxonomic classification.</title>
        <authorList>
            <person name="Goeker M."/>
        </authorList>
    </citation>
    <scope>NUCLEOTIDE SEQUENCE [LARGE SCALE GENOMIC DNA]</scope>
    <source>
        <strain evidence="2 3">DSM 23562</strain>
    </source>
</reference>
<comment type="caution">
    <text evidence="2">The sequence shown here is derived from an EMBL/GenBank/DDBJ whole genome shotgun (WGS) entry which is preliminary data.</text>
</comment>
<gene>
    <name evidence="2" type="ORF">HNQ39_004625</name>
</gene>
<organism evidence="2 3">
    <name type="scientific">Armatimonas rosea</name>
    <dbReference type="NCBI Taxonomy" id="685828"/>
    <lineage>
        <taxon>Bacteria</taxon>
        <taxon>Bacillati</taxon>
        <taxon>Armatimonadota</taxon>
        <taxon>Armatimonadia</taxon>
        <taxon>Armatimonadales</taxon>
        <taxon>Armatimonadaceae</taxon>
        <taxon>Armatimonas</taxon>
    </lineage>
</organism>
<name>A0A7W9W7T6_ARMRO</name>
<accession>A0A7W9W7T6</accession>
<evidence type="ECO:0000313" key="2">
    <source>
        <dbReference type="EMBL" id="MBB6052804.1"/>
    </source>
</evidence>
<protein>
    <submittedName>
        <fullName evidence="2">Uncharacterized protein</fullName>
    </submittedName>
</protein>
<keyword evidence="3" id="KW-1185">Reference proteome</keyword>
<dbReference type="Proteomes" id="UP000520814">
    <property type="component" value="Unassembled WGS sequence"/>
</dbReference>
<proteinExistence type="predicted"/>
<keyword evidence="1" id="KW-0812">Transmembrane</keyword>
<feature type="transmembrane region" description="Helical" evidence="1">
    <location>
        <begin position="76"/>
        <end position="94"/>
    </location>
</feature>
<dbReference type="RefSeq" id="WP_184202446.1">
    <property type="nucleotide sequence ID" value="NZ_JACHGW010000004.1"/>
</dbReference>
<sequence length="157" mass="17484">MRNADKKTQAVERAFAAELQKHVERDDLTALLTFFAASLAAERSEQFRRFWTKVLALLGLALLFALFSDFSFKDSLEQAIAFALIPALGLYTVTRPNSTPRYPLLLKAATNILLVPRSYTPEQKKRIVQIAQAVSGPETDAAALLRETCTKVLQRSA</sequence>